<dbReference type="GeneID" id="20528136"/>
<protein>
    <recommendedName>
        <fullName evidence="8">Histidine kinase/HSP90-like ATPase domain-containing protein</fullName>
    </recommendedName>
</protein>
<dbReference type="GO" id="GO:0005524">
    <property type="term" value="F:ATP binding"/>
    <property type="evidence" value="ECO:0007669"/>
    <property type="project" value="UniProtKB-KW"/>
</dbReference>
<dbReference type="CDD" id="cd16927">
    <property type="entry name" value="HATPase_Hsp90-like"/>
    <property type="match status" value="1"/>
</dbReference>
<dbReference type="InterPro" id="IPR036890">
    <property type="entry name" value="HATPase_C_sf"/>
</dbReference>
<evidence type="ECO:0000256" key="2">
    <source>
        <dbReference type="ARBA" id="ARBA00022741"/>
    </source>
</evidence>
<dbReference type="InterPro" id="IPR020568">
    <property type="entry name" value="Ribosomal_Su5_D2-typ_SF"/>
</dbReference>
<dbReference type="FunFam" id="3.30.230.80:FF:000001">
    <property type="entry name" value="Heat shock protein 90 alpha"/>
    <property type="match status" value="1"/>
</dbReference>
<feature type="binding site" evidence="5">
    <location>
        <position position="186"/>
    </location>
    <ligand>
        <name>ATP</name>
        <dbReference type="ChEBI" id="CHEBI:30616"/>
    </ligand>
</feature>
<keyword evidence="2 5" id="KW-0547">Nucleotide-binding</keyword>
<evidence type="ECO:0000256" key="7">
    <source>
        <dbReference type="SAM" id="SignalP"/>
    </source>
</evidence>
<evidence type="ECO:0000256" key="3">
    <source>
        <dbReference type="ARBA" id="ARBA00022840"/>
    </source>
</evidence>
<dbReference type="AlphaFoldDB" id="A0A058Z768"/>
<dbReference type="GO" id="GO:0016887">
    <property type="term" value="F:ATP hydrolysis activity"/>
    <property type="evidence" value="ECO:0007669"/>
    <property type="project" value="InterPro"/>
</dbReference>
<keyword evidence="3 5" id="KW-0067">ATP-binding</keyword>
<dbReference type="InterPro" id="IPR037196">
    <property type="entry name" value="HSP90_C"/>
</dbReference>
<dbReference type="STRING" id="691883.A0A058Z768"/>
<dbReference type="NCBIfam" id="NF003555">
    <property type="entry name" value="PRK05218.1"/>
    <property type="match status" value="1"/>
</dbReference>
<proteinExistence type="inferred from homology"/>
<dbReference type="GO" id="GO:0051082">
    <property type="term" value="F:unfolded protein binding"/>
    <property type="evidence" value="ECO:0007669"/>
    <property type="project" value="InterPro"/>
</dbReference>
<dbReference type="InterPro" id="IPR020575">
    <property type="entry name" value="Hsp90_N"/>
</dbReference>
<feature type="region of interest" description="Disordered" evidence="6">
    <location>
        <begin position="228"/>
        <end position="280"/>
    </location>
</feature>
<dbReference type="SMART" id="SM00387">
    <property type="entry name" value="HATPase_c"/>
    <property type="match status" value="1"/>
</dbReference>
<feature type="binding site" evidence="5">
    <location>
        <position position="90"/>
    </location>
    <ligand>
        <name>ATP</name>
        <dbReference type="ChEBI" id="CHEBI:30616"/>
    </ligand>
</feature>
<dbReference type="OMA" id="YMLQETS"/>
<dbReference type="GO" id="GO:0140662">
    <property type="term" value="F:ATP-dependent protein folding chaperone"/>
    <property type="evidence" value="ECO:0007669"/>
    <property type="project" value="InterPro"/>
</dbReference>
<evidence type="ECO:0000313" key="10">
    <source>
        <dbReference type="Proteomes" id="UP000030693"/>
    </source>
</evidence>
<evidence type="ECO:0000259" key="8">
    <source>
        <dbReference type="SMART" id="SM00387"/>
    </source>
</evidence>
<dbReference type="SUPFAM" id="SSF110942">
    <property type="entry name" value="HSP90 C-terminal domain"/>
    <property type="match status" value="1"/>
</dbReference>
<organism evidence="9">
    <name type="scientific">Fonticula alba</name>
    <name type="common">Slime mold</name>
    <dbReference type="NCBI Taxonomy" id="691883"/>
    <lineage>
        <taxon>Eukaryota</taxon>
        <taxon>Rotosphaerida</taxon>
        <taxon>Fonticulaceae</taxon>
        <taxon>Fonticula</taxon>
    </lineage>
</organism>
<evidence type="ECO:0000256" key="1">
    <source>
        <dbReference type="ARBA" id="ARBA00008239"/>
    </source>
</evidence>
<sequence>MARLRPFGRGALSKVGFICLSLFVLIAASSTRTTNAKEEIFLRELISNASDALDKIRLLNLKGAQSIDAAPEFNITIRADPENNVLHITDTGIGMTKDDLIKHLGTIAKSGTAEFIEQFAKSNDQANLIGQFGVGFYSSFLIADSVEVTTKHNDDPVQHVWTSDSTSGYSIRPDASAEVAPLGRGTRISLHLREDARAFLEEATLRDLVAKYSEFVHYPIYLWTTREEKPEEGDAAATDAEAKPEAEVTEKAEEEEQEDAELDPMFDADAEKSEPAKKTVSSYERLNISKPIWTRAPADVSEEEYNEFYKAFTKDSFTPMGHIHFSGEGEVDFKSLLYVPDQAPSELYSPEGLPSAIKLFVRRVFITDEITDLLPRYLRFVRGVVDADDLPLNVSRETLQHSRLMRLIRQRLTRKSLDLFRTLVENEKTSEKFIKEYSNAIKAGILEDQSNRKRLAKLLRFKTSSSDGKWRSLEDYVKDMKEKQTKIFFLAGSSMEEIKNSPLLERLVERGYEVLMLPEPIDEYAVSNLHEFEGHSFQNIAKDDLVFGDEDDASRTAEKQLEADFAGLTTFLGLILNDEVEKVRISNRLTNSPCALVASNFGLTGNMERIVRAQQAGGAGSAQDPLQQFFLSQKRIFEINPRHPIIVAMRERYRQRIENAPTAAPEQGSGASVTQMDTGDIVAAARVLYDAAALRSGYALKDTAGFASRLERIVHASLTAAAGETDPLTYMQETVVVGTDGEEPTFASDFRSEL</sequence>
<dbReference type="HAMAP" id="MF_00505">
    <property type="entry name" value="HSP90"/>
    <property type="match status" value="1"/>
</dbReference>
<accession>A0A058Z768</accession>
<feature type="compositionally biased region" description="Basic and acidic residues" evidence="6">
    <location>
        <begin position="240"/>
        <end position="251"/>
    </location>
</feature>
<dbReference type="InterPro" id="IPR003594">
    <property type="entry name" value="HATPase_dom"/>
</dbReference>
<dbReference type="EMBL" id="KB932205">
    <property type="protein sequence ID" value="KCV69946.1"/>
    <property type="molecule type" value="Genomic_DNA"/>
</dbReference>
<dbReference type="Gene3D" id="3.30.230.80">
    <property type="match status" value="1"/>
</dbReference>
<dbReference type="PIRSF" id="PIRSF002583">
    <property type="entry name" value="Hsp90"/>
    <property type="match status" value="1"/>
</dbReference>
<dbReference type="Proteomes" id="UP000030693">
    <property type="component" value="Unassembled WGS sequence"/>
</dbReference>
<evidence type="ECO:0000313" key="9">
    <source>
        <dbReference type="EMBL" id="KCV69946.1"/>
    </source>
</evidence>
<evidence type="ECO:0000256" key="5">
    <source>
        <dbReference type="PIRSR" id="PIRSR002583-1"/>
    </source>
</evidence>
<keyword evidence="10" id="KW-1185">Reference proteome</keyword>
<dbReference type="RefSeq" id="XP_009495552.1">
    <property type="nucleotide sequence ID" value="XM_009497277.1"/>
</dbReference>
<dbReference type="Gene3D" id="3.40.50.11260">
    <property type="match status" value="1"/>
</dbReference>
<dbReference type="eggNOG" id="KOG0020">
    <property type="taxonomic scope" value="Eukaryota"/>
</dbReference>
<reference evidence="9" key="1">
    <citation type="submission" date="2013-04" db="EMBL/GenBank/DDBJ databases">
        <title>The Genome Sequence of Fonticula alba ATCC 38817.</title>
        <authorList>
            <consortium name="The Broad Institute Genomics Platform"/>
            <person name="Russ C."/>
            <person name="Cuomo C."/>
            <person name="Burger G."/>
            <person name="Gray M.W."/>
            <person name="Holland P.W.H."/>
            <person name="King N."/>
            <person name="Lang F.B.F."/>
            <person name="Roger A.J."/>
            <person name="Ruiz-Trillo I."/>
            <person name="Brown M."/>
            <person name="Walker B."/>
            <person name="Young S."/>
            <person name="Zeng Q."/>
            <person name="Gargeya S."/>
            <person name="Fitzgerald M."/>
            <person name="Haas B."/>
            <person name="Abouelleil A."/>
            <person name="Allen A.W."/>
            <person name="Alvarado L."/>
            <person name="Arachchi H.M."/>
            <person name="Berlin A.M."/>
            <person name="Chapman S.B."/>
            <person name="Gainer-Dewar J."/>
            <person name="Goldberg J."/>
            <person name="Griggs A."/>
            <person name="Gujja S."/>
            <person name="Hansen M."/>
            <person name="Howarth C."/>
            <person name="Imamovic A."/>
            <person name="Ireland A."/>
            <person name="Larimer J."/>
            <person name="McCowan C."/>
            <person name="Murphy C."/>
            <person name="Pearson M."/>
            <person name="Poon T.W."/>
            <person name="Priest M."/>
            <person name="Roberts A."/>
            <person name="Saif S."/>
            <person name="Shea T."/>
            <person name="Sisk P."/>
            <person name="Sykes S."/>
            <person name="Wortman J."/>
            <person name="Nusbaum C."/>
            <person name="Birren B."/>
        </authorList>
    </citation>
    <scope>NUCLEOTIDE SEQUENCE [LARGE SCALE GENOMIC DNA]</scope>
    <source>
        <strain evidence="9">ATCC 38817</strain>
    </source>
</reference>
<keyword evidence="4" id="KW-0143">Chaperone</keyword>
<dbReference type="SUPFAM" id="SSF55874">
    <property type="entry name" value="ATPase domain of HSP90 chaperone/DNA topoisomerase II/histidine kinase"/>
    <property type="match status" value="1"/>
</dbReference>
<dbReference type="PRINTS" id="PR00775">
    <property type="entry name" value="HEATSHOCK90"/>
</dbReference>
<dbReference type="Gene3D" id="3.30.565.10">
    <property type="entry name" value="Histidine kinase-like ATPase, C-terminal domain"/>
    <property type="match status" value="1"/>
</dbReference>
<dbReference type="OrthoDB" id="28737at2759"/>
<dbReference type="SUPFAM" id="SSF54211">
    <property type="entry name" value="Ribosomal protein S5 domain 2-like"/>
    <property type="match status" value="1"/>
</dbReference>
<feature type="binding site" evidence="5">
    <location>
        <position position="109"/>
    </location>
    <ligand>
        <name>ATP</name>
        <dbReference type="ChEBI" id="CHEBI:30616"/>
    </ligand>
</feature>
<evidence type="ECO:0000256" key="4">
    <source>
        <dbReference type="ARBA" id="ARBA00023186"/>
    </source>
</evidence>
<feature type="compositionally biased region" description="Acidic residues" evidence="6">
    <location>
        <begin position="252"/>
        <end position="268"/>
    </location>
</feature>
<name>A0A058Z768_FONAL</name>
<dbReference type="FunFam" id="3.30.565.10:FF:000005">
    <property type="entry name" value="Heat shock protein 90"/>
    <property type="match status" value="1"/>
</dbReference>
<dbReference type="Gene3D" id="1.20.120.790">
    <property type="entry name" value="Heat shock protein 90, C-terminal domain"/>
    <property type="match status" value="1"/>
</dbReference>
<dbReference type="Pfam" id="PF00183">
    <property type="entry name" value="HSP90"/>
    <property type="match status" value="1"/>
</dbReference>
<feature type="binding site" evidence="5">
    <location>
        <position position="44"/>
    </location>
    <ligand>
        <name>ATP</name>
        <dbReference type="ChEBI" id="CHEBI:30616"/>
    </ligand>
</feature>
<feature type="domain" description="Histidine kinase/HSP90-like ATPase" evidence="8">
    <location>
        <begin position="37"/>
        <end position="196"/>
    </location>
</feature>
<feature type="binding site" evidence="5">
    <location>
        <begin position="131"/>
        <end position="136"/>
    </location>
    <ligand>
        <name>ATP</name>
        <dbReference type="ChEBI" id="CHEBI:30616"/>
    </ligand>
</feature>
<feature type="binding site" evidence="5">
    <location>
        <position position="396"/>
    </location>
    <ligand>
        <name>ATP</name>
        <dbReference type="ChEBI" id="CHEBI:30616"/>
    </ligand>
</feature>
<feature type="binding site" evidence="5">
    <location>
        <position position="95"/>
    </location>
    <ligand>
        <name>ATP</name>
        <dbReference type="ChEBI" id="CHEBI:30616"/>
    </ligand>
</feature>
<gene>
    <name evidence="9" type="ORF">H696_03411</name>
</gene>
<dbReference type="PANTHER" id="PTHR11528">
    <property type="entry name" value="HEAT SHOCK PROTEIN 90 FAMILY MEMBER"/>
    <property type="match status" value="1"/>
</dbReference>
<feature type="binding site" evidence="5">
    <location>
        <begin position="110"/>
        <end position="111"/>
    </location>
    <ligand>
        <name>ATP</name>
        <dbReference type="ChEBI" id="CHEBI:30616"/>
    </ligand>
</feature>
<feature type="signal peptide" evidence="7">
    <location>
        <begin position="1"/>
        <end position="36"/>
    </location>
</feature>
<feature type="chain" id="PRO_5001571831" description="Histidine kinase/HSP90-like ATPase domain-containing protein" evidence="7">
    <location>
        <begin position="37"/>
        <end position="754"/>
    </location>
</feature>
<feature type="binding site" evidence="5">
    <location>
        <position position="48"/>
    </location>
    <ligand>
        <name>ATP</name>
        <dbReference type="ChEBI" id="CHEBI:30616"/>
    </ligand>
</feature>
<comment type="similarity">
    <text evidence="1">Belongs to the heat shock protein 90 family.</text>
</comment>
<evidence type="ECO:0000256" key="6">
    <source>
        <dbReference type="SAM" id="MobiDB-lite"/>
    </source>
</evidence>
<dbReference type="InterPro" id="IPR001404">
    <property type="entry name" value="Hsp90_fam"/>
</dbReference>
<dbReference type="Pfam" id="PF13589">
    <property type="entry name" value="HATPase_c_3"/>
    <property type="match status" value="1"/>
</dbReference>
<keyword evidence="7" id="KW-0732">Signal</keyword>